<comment type="caution">
    <text evidence="12">The sequence shown here is derived from an EMBL/GenBank/DDBJ whole genome shotgun (WGS) entry which is preliminary data.</text>
</comment>
<comment type="function">
    <text evidence="1">The complex LTO1:YAE1 may function as a target specific adapter that probably recruits apo-RPLI1 to the cytosolic iron-sulfur protein assembly (CIA) complex machinery. May be required for biogenesis of the large ribosomal subunit and initiation of translation.</text>
</comment>
<evidence type="ECO:0000256" key="3">
    <source>
        <dbReference type="ARBA" id="ARBA00004496"/>
    </source>
</evidence>
<evidence type="ECO:0000256" key="6">
    <source>
        <dbReference type="ARBA" id="ARBA00017286"/>
    </source>
</evidence>
<evidence type="ECO:0000256" key="1">
    <source>
        <dbReference type="ARBA" id="ARBA00003836"/>
    </source>
</evidence>
<evidence type="ECO:0000256" key="10">
    <source>
        <dbReference type="SAM" id="MobiDB-lite"/>
    </source>
</evidence>
<evidence type="ECO:0000256" key="9">
    <source>
        <dbReference type="ARBA" id="ARBA00023242"/>
    </source>
</evidence>
<keyword evidence="8" id="KW-0963">Cytoplasm</keyword>
<feature type="region of interest" description="Disordered" evidence="10">
    <location>
        <begin position="235"/>
        <end position="254"/>
    </location>
</feature>
<dbReference type="OrthoDB" id="20086at2759"/>
<dbReference type="PANTHER" id="PTHR18829:SF0">
    <property type="entry name" value="PROTEIN YAE1 HOMOLOG"/>
    <property type="match status" value="1"/>
</dbReference>
<dbReference type="RefSeq" id="XP_031865666.1">
    <property type="nucleotide sequence ID" value="XM_032018367.1"/>
</dbReference>
<comment type="subcellular location">
    <subcellularLocation>
        <location evidence="3">Cytoplasm</location>
    </subcellularLocation>
    <subcellularLocation>
        <location evidence="2">Nucleus</location>
    </subcellularLocation>
</comment>
<feature type="region of interest" description="Disordered" evidence="10">
    <location>
        <begin position="1"/>
        <end position="86"/>
    </location>
</feature>
<dbReference type="GeneID" id="43602593"/>
<dbReference type="AlphaFoldDB" id="A0A370TBW2"/>
<name>A0A370TBW2_9HELO</name>
<dbReference type="STRING" id="2656787.A0A370TBW2"/>
<feature type="compositionally biased region" description="Basic and acidic residues" evidence="10">
    <location>
        <begin position="69"/>
        <end position="83"/>
    </location>
</feature>
<evidence type="ECO:0000259" key="11">
    <source>
        <dbReference type="Pfam" id="PF09811"/>
    </source>
</evidence>
<comment type="subunit">
    <text evidence="5">May form a complex with LTO1.</text>
</comment>
<dbReference type="GO" id="GO:0005737">
    <property type="term" value="C:cytoplasm"/>
    <property type="evidence" value="ECO:0007669"/>
    <property type="project" value="UniProtKB-SubCell"/>
</dbReference>
<evidence type="ECO:0000256" key="7">
    <source>
        <dbReference type="ARBA" id="ARBA00018400"/>
    </source>
</evidence>
<evidence type="ECO:0000313" key="13">
    <source>
        <dbReference type="Proteomes" id="UP000254866"/>
    </source>
</evidence>
<keyword evidence="9" id="KW-0539">Nucleus</keyword>
<dbReference type="InterPro" id="IPR038881">
    <property type="entry name" value="Yae1-like"/>
</dbReference>
<evidence type="ECO:0000256" key="2">
    <source>
        <dbReference type="ARBA" id="ARBA00004123"/>
    </source>
</evidence>
<feature type="domain" description="Essential protein Yae1 N-terminal" evidence="11">
    <location>
        <begin position="81"/>
        <end position="119"/>
    </location>
</feature>
<protein>
    <recommendedName>
        <fullName evidence="7">Protein YAE1</fullName>
    </recommendedName>
    <alternativeName>
        <fullName evidence="6">Protein yae1</fullName>
    </alternativeName>
</protein>
<feature type="compositionally biased region" description="Polar residues" evidence="10">
    <location>
        <begin position="21"/>
        <end position="32"/>
    </location>
</feature>
<evidence type="ECO:0000256" key="5">
    <source>
        <dbReference type="ARBA" id="ARBA00011427"/>
    </source>
</evidence>
<organism evidence="12 13">
    <name type="scientific">Venustampulla echinocandica</name>
    <dbReference type="NCBI Taxonomy" id="2656787"/>
    <lineage>
        <taxon>Eukaryota</taxon>
        <taxon>Fungi</taxon>
        <taxon>Dikarya</taxon>
        <taxon>Ascomycota</taxon>
        <taxon>Pezizomycotina</taxon>
        <taxon>Leotiomycetes</taxon>
        <taxon>Helotiales</taxon>
        <taxon>Pleuroascaceae</taxon>
        <taxon>Venustampulla</taxon>
    </lineage>
</organism>
<evidence type="ECO:0000313" key="12">
    <source>
        <dbReference type="EMBL" id="RDL31535.1"/>
    </source>
</evidence>
<dbReference type="InterPro" id="IPR019191">
    <property type="entry name" value="Essential_protein_Yae1_N"/>
</dbReference>
<accession>A0A370TBW2</accession>
<evidence type="ECO:0000256" key="8">
    <source>
        <dbReference type="ARBA" id="ARBA00022490"/>
    </source>
</evidence>
<dbReference type="Pfam" id="PF09811">
    <property type="entry name" value="Yae1_N"/>
    <property type="match status" value="1"/>
</dbReference>
<sequence length="254" mass="27705">MLQHDGSHPRVAHTHPLETGNLPQQEQSYTNTDFDDVFGSAPASPVLDPESGASNGIWQAVGGNIEPSDVPRLKEKHETEGYRDGITNGKATSVQAGFDEGYGLGAVLGLRIGQILGLLEGLYGAASSSSKAEERDTWAEEGKRLSELIIQAKNDLKTESVFGFEWFGKDGIWKFEVPGEVLEGKEMVFTDVATAHPLVAKWEHIVDEEIRRWGLDLDIVEADHEHSNETGDSIMDLAAASPPRPGTQKSELSW</sequence>
<reference evidence="12 13" key="1">
    <citation type="journal article" date="2018" name="IMA Fungus">
        <title>IMA Genome-F 9: Draft genome sequence of Annulohypoxylon stygium, Aspergillus mulundensis, Berkeleyomyces basicola (syn. Thielaviopsis basicola), Ceratocystis smalleyi, two Cercospora beticola strains, Coleophoma cylindrospora, Fusarium fracticaudum, Phialophora cf. hyalina, and Morchella septimelata.</title>
        <authorList>
            <person name="Wingfield B.D."/>
            <person name="Bills G.F."/>
            <person name="Dong Y."/>
            <person name="Huang W."/>
            <person name="Nel W.J."/>
            <person name="Swalarsk-Parry B.S."/>
            <person name="Vaghefi N."/>
            <person name="Wilken P.M."/>
            <person name="An Z."/>
            <person name="de Beer Z.W."/>
            <person name="De Vos L."/>
            <person name="Chen L."/>
            <person name="Duong T.A."/>
            <person name="Gao Y."/>
            <person name="Hammerbacher A."/>
            <person name="Kikkert J.R."/>
            <person name="Li Y."/>
            <person name="Li H."/>
            <person name="Li K."/>
            <person name="Li Q."/>
            <person name="Liu X."/>
            <person name="Ma X."/>
            <person name="Naidoo K."/>
            <person name="Pethybridge S.J."/>
            <person name="Sun J."/>
            <person name="Steenkamp E.T."/>
            <person name="van der Nest M.A."/>
            <person name="van Wyk S."/>
            <person name="Wingfield M.J."/>
            <person name="Xiong C."/>
            <person name="Yue Q."/>
            <person name="Zhang X."/>
        </authorList>
    </citation>
    <scope>NUCLEOTIDE SEQUENCE [LARGE SCALE GENOMIC DNA]</scope>
    <source>
        <strain evidence="12 13">BP 5553</strain>
    </source>
</reference>
<dbReference type="PANTHER" id="PTHR18829">
    <property type="entry name" value="PROTEIN YAE1 HOMOLOG"/>
    <property type="match status" value="1"/>
</dbReference>
<evidence type="ECO:0000256" key="4">
    <source>
        <dbReference type="ARBA" id="ARBA00007096"/>
    </source>
</evidence>
<keyword evidence="13" id="KW-1185">Reference proteome</keyword>
<dbReference type="EMBL" id="NPIC01000012">
    <property type="protein sequence ID" value="RDL31535.1"/>
    <property type="molecule type" value="Genomic_DNA"/>
</dbReference>
<proteinExistence type="inferred from homology"/>
<dbReference type="Proteomes" id="UP000254866">
    <property type="component" value="Unassembled WGS sequence"/>
</dbReference>
<comment type="similarity">
    <text evidence="4">Belongs to the YAE1 family.</text>
</comment>
<dbReference type="GO" id="GO:0005634">
    <property type="term" value="C:nucleus"/>
    <property type="evidence" value="ECO:0007669"/>
    <property type="project" value="UniProtKB-SubCell"/>
</dbReference>
<gene>
    <name evidence="12" type="ORF">BP5553_09744</name>
</gene>